<feature type="domain" description="FAD/NAD(P)-binding" evidence="3">
    <location>
        <begin position="5"/>
        <end position="297"/>
    </location>
</feature>
<dbReference type="Proteomes" id="UP001140817">
    <property type="component" value="Unassembled WGS sequence"/>
</dbReference>
<evidence type="ECO:0000313" key="4">
    <source>
        <dbReference type="EMBL" id="MCR1825128.1"/>
    </source>
</evidence>
<dbReference type="PRINTS" id="PR00469">
    <property type="entry name" value="PNDRDTASEII"/>
</dbReference>
<evidence type="ECO:0000259" key="3">
    <source>
        <dbReference type="Pfam" id="PF07992"/>
    </source>
</evidence>
<keyword evidence="2" id="KW-0560">Oxidoreductase</keyword>
<name>A0A9X2MFA1_9FIRM</name>
<dbReference type="Gene3D" id="3.50.50.60">
    <property type="entry name" value="FAD/NAD(P)-binding domain"/>
    <property type="match status" value="2"/>
</dbReference>
<dbReference type="PANTHER" id="PTHR48105">
    <property type="entry name" value="THIOREDOXIN REDUCTASE 1-RELATED-RELATED"/>
    <property type="match status" value="1"/>
</dbReference>
<dbReference type="InterPro" id="IPR023753">
    <property type="entry name" value="FAD/NAD-binding_dom"/>
</dbReference>
<proteinExistence type="predicted"/>
<reference evidence="4" key="1">
    <citation type="submission" date="2022-07" db="EMBL/GenBank/DDBJ databases">
        <title>Enhanced cultured diversity of the mouse gut microbiota enables custom-made synthetic communities.</title>
        <authorList>
            <person name="Afrizal A."/>
        </authorList>
    </citation>
    <scope>NUCLEOTIDE SEQUENCE</scope>
    <source>
        <strain evidence="4">DSM 29186</strain>
    </source>
</reference>
<evidence type="ECO:0000256" key="2">
    <source>
        <dbReference type="ARBA" id="ARBA00023002"/>
    </source>
</evidence>
<comment type="caution">
    <text evidence="4">The sequence shown here is derived from an EMBL/GenBank/DDBJ whole genome shotgun (WGS) entry which is preliminary data.</text>
</comment>
<keyword evidence="5" id="KW-1185">Reference proteome</keyword>
<evidence type="ECO:0000256" key="1">
    <source>
        <dbReference type="ARBA" id="ARBA00022630"/>
    </source>
</evidence>
<dbReference type="PRINTS" id="PR00368">
    <property type="entry name" value="FADPNR"/>
</dbReference>
<dbReference type="InterPro" id="IPR036188">
    <property type="entry name" value="FAD/NAD-bd_sf"/>
</dbReference>
<dbReference type="RefSeq" id="WP_039678418.1">
    <property type="nucleotide sequence ID" value="NZ_JANKBY010000579.1"/>
</dbReference>
<sequence length="321" mass="35511">MDRIYDVIIIGGGPSGLSAGIYAGRAALDTLIIEKQYLGGQAITTFEIVNYPGIVEIDGPSLIDTMRKQAENFGVKFEYSEILSMNLDGKIKIIKTGNKEFKAKTVIISTGATPRKVGFKGEEKYYGRGVSYCATCDGGFFRNLDVFVVGGGYSAAEESLYLSRLARKVTVFVRKPKFSCAKSIADRVLANDKIEVKFNTEVVELGGEEQPTYIEYVNNITNEKERYELSKDDISFGTFVLAGHIPATDMFKGLVNMDEYGYILTDDKMKTNIEGVYAAGDLREKSLRQVVTAVSDGAIAATECEKYLEENHNIFKNIEEK</sequence>
<dbReference type="AlphaFoldDB" id="A0A9X2MFA1"/>
<gene>
    <name evidence="4" type="ORF">NSA58_20490</name>
</gene>
<dbReference type="SUPFAM" id="SSF51905">
    <property type="entry name" value="FAD/NAD(P)-binding domain"/>
    <property type="match status" value="2"/>
</dbReference>
<dbReference type="Pfam" id="PF07992">
    <property type="entry name" value="Pyr_redox_2"/>
    <property type="match status" value="1"/>
</dbReference>
<dbReference type="EMBL" id="JANKBY010000579">
    <property type="protein sequence ID" value="MCR1825128.1"/>
    <property type="molecule type" value="Genomic_DNA"/>
</dbReference>
<keyword evidence="1" id="KW-0285">Flavoprotein</keyword>
<evidence type="ECO:0000313" key="5">
    <source>
        <dbReference type="Proteomes" id="UP001140817"/>
    </source>
</evidence>
<dbReference type="InterPro" id="IPR050097">
    <property type="entry name" value="Ferredoxin-NADP_redctase_2"/>
</dbReference>
<accession>A0A9X2MFA1</accession>
<organism evidence="4 5">
    <name type="scientific">Terrisporobacter muris</name>
    <dbReference type="NCBI Taxonomy" id="2963284"/>
    <lineage>
        <taxon>Bacteria</taxon>
        <taxon>Bacillati</taxon>
        <taxon>Bacillota</taxon>
        <taxon>Clostridia</taxon>
        <taxon>Peptostreptococcales</taxon>
        <taxon>Peptostreptococcaceae</taxon>
        <taxon>Terrisporobacter</taxon>
    </lineage>
</organism>
<protein>
    <submittedName>
        <fullName evidence="4">FAD-dependent oxidoreductase</fullName>
    </submittedName>
</protein>
<dbReference type="GO" id="GO:0016491">
    <property type="term" value="F:oxidoreductase activity"/>
    <property type="evidence" value="ECO:0007669"/>
    <property type="project" value="UniProtKB-KW"/>
</dbReference>